<dbReference type="InterPro" id="IPR036956">
    <property type="entry name" value="Impact_N_sf"/>
</dbReference>
<dbReference type="eggNOG" id="KOG3299">
    <property type="taxonomic scope" value="Eukaryota"/>
</dbReference>
<dbReference type="GO" id="GO:0006446">
    <property type="term" value="P:regulation of translational initiation"/>
    <property type="evidence" value="ECO:0007669"/>
    <property type="project" value="TreeGrafter"/>
</dbReference>
<accession>E0VDD5</accession>
<dbReference type="HOGENOM" id="CLU_045276_1_0_1"/>
<dbReference type="RefSeq" id="XP_002424129.1">
    <property type="nucleotide sequence ID" value="XM_002424084.1"/>
</dbReference>
<dbReference type="InterPro" id="IPR001498">
    <property type="entry name" value="Impact_N"/>
</dbReference>
<dbReference type="OMA" id="EATHNIM"/>
<dbReference type="InterPro" id="IPR016135">
    <property type="entry name" value="UBQ-conjugating_enzyme/RWD"/>
</dbReference>
<dbReference type="AlphaFoldDB" id="E0VDD5"/>
<keyword evidence="5" id="KW-0810">Translation regulation</keyword>
<evidence type="ECO:0000256" key="3">
    <source>
        <dbReference type="ARBA" id="ARBA00022490"/>
    </source>
</evidence>
<organism>
    <name type="scientific">Pediculus humanus subsp. corporis</name>
    <name type="common">Body louse</name>
    <dbReference type="NCBI Taxonomy" id="121224"/>
    <lineage>
        <taxon>Eukaryota</taxon>
        <taxon>Metazoa</taxon>
        <taxon>Ecdysozoa</taxon>
        <taxon>Arthropoda</taxon>
        <taxon>Hexapoda</taxon>
        <taxon>Insecta</taxon>
        <taxon>Pterygota</taxon>
        <taxon>Neoptera</taxon>
        <taxon>Paraneoptera</taxon>
        <taxon>Psocodea</taxon>
        <taxon>Troctomorpha</taxon>
        <taxon>Phthiraptera</taxon>
        <taxon>Anoplura</taxon>
        <taxon>Pediculidae</taxon>
        <taxon>Pediculus</taxon>
    </lineage>
</organism>
<keyword evidence="6" id="KW-0346">Stress response</keyword>
<dbReference type="EMBL" id="DS235073">
    <property type="protein sequence ID" value="EEB11391.1"/>
    <property type="molecule type" value="Genomic_DNA"/>
</dbReference>
<evidence type="ECO:0000256" key="1">
    <source>
        <dbReference type="ARBA" id="ARBA00004496"/>
    </source>
</evidence>
<evidence type="ECO:0000256" key="2">
    <source>
        <dbReference type="ARBA" id="ARBA00007665"/>
    </source>
</evidence>
<evidence type="ECO:0000256" key="5">
    <source>
        <dbReference type="ARBA" id="ARBA00022845"/>
    </source>
</evidence>
<dbReference type="InterPro" id="IPR006575">
    <property type="entry name" value="RWD_dom"/>
</dbReference>
<dbReference type="STRING" id="121224.E0VDD5"/>
<dbReference type="PROSITE" id="PS50908">
    <property type="entry name" value="RWD"/>
    <property type="match status" value="1"/>
</dbReference>
<gene>
    <name evidence="9" type="primary">8238252</name>
    <name evidence="8" type="ORF">Phum_PHUM112880</name>
</gene>
<keyword evidence="10" id="KW-1185">Reference proteome</keyword>
<evidence type="ECO:0000313" key="8">
    <source>
        <dbReference type="EMBL" id="EEB11391.1"/>
    </source>
</evidence>
<dbReference type="InterPro" id="IPR020568">
    <property type="entry name" value="Ribosomal_Su5_D2-typ_SF"/>
</dbReference>
<dbReference type="SUPFAM" id="SSF54495">
    <property type="entry name" value="UBC-like"/>
    <property type="match status" value="1"/>
</dbReference>
<protein>
    <submittedName>
        <fullName evidence="8 9">Impact, putative</fullName>
    </submittedName>
</protein>
<comment type="subcellular location">
    <subcellularLocation>
        <location evidence="1">Cytoplasm</location>
    </subcellularLocation>
</comment>
<dbReference type="EnsemblMetazoa" id="PHUM112880-RA">
    <property type="protein sequence ID" value="PHUM112880-PA"/>
    <property type="gene ID" value="PHUM112880"/>
</dbReference>
<keyword evidence="4" id="KW-0678">Repressor</keyword>
<dbReference type="CTD" id="8238252"/>
<comment type="similarity">
    <text evidence="2">Belongs to the IMPACT family.</text>
</comment>
<dbReference type="CDD" id="cd23821">
    <property type="entry name" value="RWD_IMPACT"/>
    <property type="match status" value="1"/>
</dbReference>
<dbReference type="Pfam" id="PF01205">
    <property type="entry name" value="Impact_N"/>
    <property type="match status" value="1"/>
</dbReference>
<sequence length="228" mass="26163">MVSTVTETITQCLEAQVEEIEVLRSIYSDEWKTENEADRSYSIDIQHEDFKITLYVTLPENYPSESPPTYTLLAPNLTRHQKNQLSNLLDEVYFLDLTGVTHGEQIIDRKSVFQGHAAIVFSTDEVRHVINELKKNKKIAKATHNMYAYRIVNNNNTFIQDCDDDGESNAGGRLLHLLQILNVKNVLVVVSRWYGRIHLGPVRFRHINNAARQVLEQSGILKEGKKQN</sequence>
<dbReference type="InterPro" id="IPR023582">
    <property type="entry name" value="Impact"/>
</dbReference>
<dbReference type="SUPFAM" id="SSF54211">
    <property type="entry name" value="Ribosomal protein S5 domain 2-like"/>
    <property type="match status" value="1"/>
</dbReference>
<dbReference type="VEuPathDB" id="VectorBase:PHUM112880"/>
<dbReference type="Gene3D" id="3.30.230.30">
    <property type="entry name" value="Impact, N-terminal domain"/>
    <property type="match status" value="1"/>
</dbReference>
<dbReference type="GO" id="GO:0140469">
    <property type="term" value="P:GCN2-mediated signaling"/>
    <property type="evidence" value="ECO:0007669"/>
    <property type="project" value="TreeGrafter"/>
</dbReference>
<feature type="domain" description="RWD" evidence="7">
    <location>
        <begin position="18"/>
        <end position="117"/>
    </location>
</feature>
<dbReference type="Proteomes" id="UP000009046">
    <property type="component" value="Unassembled WGS sequence"/>
</dbReference>
<dbReference type="Pfam" id="PF05773">
    <property type="entry name" value="RWD"/>
    <property type="match status" value="1"/>
</dbReference>
<keyword evidence="3" id="KW-0963">Cytoplasm</keyword>
<dbReference type="GeneID" id="8238252"/>
<dbReference type="Gene3D" id="3.10.110.10">
    <property type="entry name" value="Ubiquitin Conjugating Enzyme"/>
    <property type="match status" value="1"/>
</dbReference>
<dbReference type="EMBL" id="AAZO01001337">
    <property type="status" value="NOT_ANNOTATED_CDS"/>
    <property type="molecule type" value="Genomic_DNA"/>
</dbReference>
<evidence type="ECO:0000313" key="10">
    <source>
        <dbReference type="Proteomes" id="UP000009046"/>
    </source>
</evidence>
<name>E0VDD5_PEDHC</name>
<reference evidence="9" key="3">
    <citation type="submission" date="2021-02" db="UniProtKB">
        <authorList>
            <consortium name="EnsemblMetazoa"/>
        </authorList>
    </citation>
    <scope>IDENTIFICATION</scope>
    <source>
        <strain evidence="9">USDA</strain>
    </source>
</reference>
<dbReference type="InParanoid" id="E0VDD5"/>
<reference evidence="8" key="1">
    <citation type="submission" date="2007-04" db="EMBL/GenBank/DDBJ databases">
        <title>Annotation of Pediculus humanus corporis strain USDA.</title>
        <authorList>
            <person name="Kirkness E."/>
            <person name="Hannick L."/>
            <person name="Hass B."/>
            <person name="Bruggner R."/>
            <person name="Lawson D."/>
            <person name="Bidwell S."/>
            <person name="Joardar V."/>
            <person name="Caler E."/>
            <person name="Walenz B."/>
            <person name="Inman J."/>
            <person name="Schobel S."/>
            <person name="Galinsky K."/>
            <person name="Amedeo P."/>
            <person name="Strausberg R."/>
        </authorList>
    </citation>
    <scope>NUCLEOTIDE SEQUENCE</scope>
    <source>
        <strain evidence="8">USDA</strain>
    </source>
</reference>
<evidence type="ECO:0000259" key="7">
    <source>
        <dbReference type="PROSITE" id="PS50908"/>
    </source>
</evidence>
<evidence type="ECO:0000256" key="6">
    <source>
        <dbReference type="ARBA" id="ARBA00023016"/>
    </source>
</evidence>
<proteinExistence type="inferred from homology"/>
<dbReference type="OrthoDB" id="69641at2759"/>
<dbReference type="GO" id="GO:0005737">
    <property type="term" value="C:cytoplasm"/>
    <property type="evidence" value="ECO:0007669"/>
    <property type="project" value="UniProtKB-SubCell"/>
</dbReference>
<dbReference type="PANTHER" id="PTHR16301">
    <property type="entry name" value="IMPACT-RELATED"/>
    <property type="match status" value="1"/>
</dbReference>
<evidence type="ECO:0000256" key="4">
    <source>
        <dbReference type="ARBA" id="ARBA00022491"/>
    </source>
</evidence>
<dbReference type="KEGG" id="phu:Phum_PHUM112880"/>
<evidence type="ECO:0000313" key="9">
    <source>
        <dbReference type="EnsemblMetazoa" id="PHUM112880-PA"/>
    </source>
</evidence>
<reference evidence="8" key="2">
    <citation type="submission" date="2007-04" db="EMBL/GenBank/DDBJ databases">
        <title>The genome of the human body louse.</title>
        <authorList>
            <consortium name="The Human Body Louse Genome Consortium"/>
            <person name="Kirkness E."/>
            <person name="Walenz B."/>
            <person name="Hass B."/>
            <person name="Bruggner R."/>
            <person name="Strausberg R."/>
        </authorList>
    </citation>
    <scope>NUCLEOTIDE SEQUENCE</scope>
    <source>
        <strain evidence="8">USDA</strain>
    </source>
</reference>
<dbReference type="SMART" id="SM00591">
    <property type="entry name" value="RWD"/>
    <property type="match status" value="1"/>
</dbReference>
<dbReference type="PANTHER" id="PTHR16301:SF25">
    <property type="entry name" value="PROTEIN IMPACT"/>
    <property type="match status" value="1"/>
</dbReference>